<dbReference type="InterPro" id="IPR032675">
    <property type="entry name" value="LRR_dom_sf"/>
</dbReference>
<dbReference type="AlphaFoldDB" id="A0A9P4MFR1"/>
<evidence type="ECO:0000313" key="1">
    <source>
        <dbReference type="EMBL" id="KAF2151408.1"/>
    </source>
</evidence>
<gene>
    <name evidence="1" type="ORF">K461DRAFT_295464</name>
</gene>
<sequence length="445" mass="49611">MQPSLPPEIIPIILQHVDHNTLFSVVRVNRLWAEEGLSLLWHSQTSVQALLSVPPSRRQYYADKIRNFEVNQDTICENEHRNGASSFGLLQFPKLQHVKIDYFYYPSSISQYLQPELLSFGWHGASKVVEDVFGMLSTRCPALRSIFLDAEFPNSQPDDLLRFLEASTSLKSIKLHSDVNPLVTTDILAHLASRDRLYELLVTRPFSDEEIQSSLDMVKATPFRRLKRISIVGYAAGLAGLLAHLDASLLNGLSLLVVDAAGPILNHFARFVNLQELEVSIQADTTFAIHDILMLRSLKRLNALTIQGYYAVLQSPPWTDEQMTLFFSSFPDLDSLAFQVQANLSVAALIALKTSSKLRSCHLTGGFALATLEVVDGPIFPALEVLHLSRILDGDGTVTPDHQASLIARHAPRLQELELTSFPADLADEVMRCFERQGGSRDGLL</sequence>
<dbReference type="Proteomes" id="UP000799439">
    <property type="component" value="Unassembled WGS sequence"/>
</dbReference>
<evidence type="ECO:0008006" key="3">
    <source>
        <dbReference type="Google" id="ProtNLM"/>
    </source>
</evidence>
<protein>
    <recommendedName>
        <fullName evidence="3">F-box domain-containing protein</fullName>
    </recommendedName>
</protein>
<name>A0A9P4MFR1_9PEZI</name>
<proteinExistence type="predicted"/>
<comment type="caution">
    <text evidence="1">The sequence shown here is derived from an EMBL/GenBank/DDBJ whole genome shotgun (WGS) entry which is preliminary data.</text>
</comment>
<evidence type="ECO:0000313" key="2">
    <source>
        <dbReference type="Proteomes" id="UP000799439"/>
    </source>
</evidence>
<reference evidence="1" key="1">
    <citation type="journal article" date="2020" name="Stud. Mycol.">
        <title>101 Dothideomycetes genomes: a test case for predicting lifestyles and emergence of pathogens.</title>
        <authorList>
            <person name="Haridas S."/>
            <person name="Albert R."/>
            <person name="Binder M."/>
            <person name="Bloem J."/>
            <person name="Labutti K."/>
            <person name="Salamov A."/>
            <person name="Andreopoulos B."/>
            <person name="Baker S."/>
            <person name="Barry K."/>
            <person name="Bills G."/>
            <person name="Bluhm B."/>
            <person name="Cannon C."/>
            <person name="Castanera R."/>
            <person name="Culley D."/>
            <person name="Daum C."/>
            <person name="Ezra D."/>
            <person name="Gonzalez J."/>
            <person name="Henrissat B."/>
            <person name="Kuo A."/>
            <person name="Liang C."/>
            <person name="Lipzen A."/>
            <person name="Lutzoni F."/>
            <person name="Magnuson J."/>
            <person name="Mondo S."/>
            <person name="Nolan M."/>
            <person name="Ohm R."/>
            <person name="Pangilinan J."/>
            <person name="Park H.-J."/>
            <person name="Ramirez L."/>
            <person name="Alfaro M."/>
            <person name="Sun H."/>
            <person name="Tritt A."/>
            <person name="Yoshinaga Y."/>
            <person name="Zwiers L.-H."/>
            <person name="Turgeon B."/>
            <person name="Goodwin S."/>
            <person name="Spatafora J."/>
            <person name="Crous P."/>
            <person name="Grigoriev I."/>
        </authorList>
    </citation>
    <scope>NUCLEOTIDE SEQUENCE</scope>
    <source>
        <strain evidence="1">CBS 260.36</strain>
    </source>
</reference>
<dbReference type="Gene3D" id="3.80.10.10">
    <property type="entry name" value="Ribonuclease Inhibitor"/>
    <property type="match status" value="1"/>
</dbReference>
<dbReference type="EMBL" id="ML996088">
    <property type="protein sequence ID" value="KAF2151408.1"/>
    <property type="molecule type" value="Genomic_DNA"/>
</dbReference>
<organism evidence="1 2">
    <name type="scientific">Myriangium duriaei CBS 260.36</name>
    <dbReference type="NCBI Taxonomy" id="1168546"/>
    <lineage>
        <taxon>Eukaryota</taxon>
        <taxon>Fungi</taxon>
        <taxon>Dikarya</taxon>
        <taxon>Ascomycota</taxon>
        <taxon>Pezizomycotina</taxon>
        <taxon>Dothideomycetes</taxon>
        <taxon>Dothideomycetidae</taxon>
        <taxon>Myriangiales</taxon>
        <taxon>Myriangiaceae</taxon>
        <taxon>Myriangium</taxon>
    </lineage>
</organism>
<accession>A0A9P4MFR1</accession>
<dbReference type="OrthoDB" id="2305901at2759"/>
<dbReference type="CDD" id="cd09917">
    <property type="entry name" value="F-box_SF"/>
    <property type="match status" value="1"/>
</dbReference>
<dbReference type="SUPFAM" id="SSF52047">
    <property type="entry name" value="RNI-like"/>
    <property type="match status" value="1"/>
</dbReference>
<keyword evidence="2" id="KW-1185">Reference proteome</keyword>